<dbReference type="InterPro" id="IPR056423">
    <property type="entry name" value="BACK_BPM_SPOP"/>
</dbReference>
<gene>
    <name evidence="4" type="ORF">BRADI_3g18271v3</name>
</gene>
<dbReference type="InParanoid" id="A0A0Q3F7B7"/>
<dbReference type="SUPFAM" id="SSF54695">
    <property type="entry name" value="POZ domain"/>
    <property type="match status" value="1"/>
</dbReference>
<dbReference type="PANTHER" id="PTHR26379">
    <property type="entry name" value="BTB/POZ AND MATH DOMAIN-CONTAINING PROTEIN 1"/>
    <property type="match status" value="1"/>
</dbReference>
<dbReference type="OrthoDB" id="660757at2759"/>
<dbReference type="EnsemblPlants" id="KQJ95639">
    <property type="protein sequence ID" value="KQJ95639"/>
    <property type="gene ID" value="BRADI_3g18271v3"/>
</dbReference>
<dbReference type="CDD" id="cd00121">
    <property type="entry name" value="MATH"/>
    <property type="match status" value="1"/>
</dbReference>
<keyword evidence="6" id="KW-1185">Reference proteome</keyword>
<dbReference type="Gramene" id="KQJ95639">
    <property type="protein sequence ID" value="KQJ95639"/>
    <property type="gene ID" value="BRADI_3g18271v3"/>
</dbReference>
<dbReference type="InterPro" id="IPR008974">
    <property type="entry name" value="TRAF-like"/>
</dbReference>
<dbReference type="PROSITE" id="PS50097">
    <property type="entry name" value="BTB"/>
    <property type="match status" value="1"/>
</dbReference>
<reference evidence="4 5" key="1">
    <citation type="journal article" date="2010" name="Nature">
        <title>Genome sequencing and analysis of the model grass Brachypodium distachyon.</title>
        <authorList>
            <consortium name="International Brachypodium Initiative"/>
        </authorList>
    </citation>
    <scope>NUCLEOTIDE SEQUENCE [LARGE SCALE GENOMIC DNA]</scope>
    <source>
        <strain evidence="4 5">Bd21</strain>
    </source>
</reference>
<proteinExistence type="inferred from homology"/>
<evidence type="ECO:0000313" key="5">
    <source>
        <dbReference type="EnsemblPlants" id="KQJ95639"/>
    </source>
</evidence>
<dbReference type="AlphaFoldDB" id="A0A0Q3F7B7"/>
<evidence type="ECO:0000313" key="6">
    <source>
        <dbReference type="Proteomes" id="UP000008810"/>
    </source>
</evidence>
<accession>A0A0Q3F7B7</accession>
<protein>
    <recommendedName>
        <fullName evidence="3">BTB domain-containing protein</fullName>
    </recommendedName>
</protein>
<dbReference type="InterPro" id="IPR002083">
    <property type="entry name" value="MATH/TRAF_dom"/>
</dbReference>
<dbReference type="GO" id="GO:0016567">
    <property type="term" value="P:protein ubiquitination"/>
    <property type="evidence" value="ECO:0007669"/>
    <property type="project" value="InterPro"/>
</dbReference>
<dbReference type="Pfam" id="PF00651">
    <property type="entry name" value="BTB"/>
    <property type="match status" value="1"/>
</dbReference>
<evidence type="ECO:0000313" key="4">
    <source>
        <dbReference type="EMBL" id="KQJ95639.1"/>
    </source>
</evidence>
<comment type="similarity">
    <text evidence="2">Belongs to the Tdpoz family.</text>
</comment>
<dbReference type="SMART" id="SM00225">
    <property type="entry name" value="BTB"/>
    <property type="match status" value="1"/>
</dbReference>
<dbReference type="InterPro" id="IPR045005">
    <property type="entry name" value="BPM1-6"/>
</dbReference>
<reference evidence="5" key="3">
    <citation type="submission" date="2018-08" db="UniProtKB">
        <authorList>
            <consortium name="EnsemblPlants"/>
        </authorList>
    </citation>
    <scope>IDENTIFICATION</scope>
    <source>
        <strain evidence="5">cv. Bd21</strain>
    </source>
</reference>
<dbReference type="Gene3D" id="3.30.710.10">
    <property type="entry name" value="Potassium Channel Kv1.1, Chain A"/>
    <property type="match status" value="1"/>
</dbReference>
<evidence type="ECO:0000259" key="3">
    <source>
        <dbReference type="PROSITE" id="PS50097"/>
    </source>
</evidence>
<organism evidence="4">
    <name type="scientific">Brachypodium distachyon</name>
    <name type="common">Purple false brome</name>
    <name type="synonym">Trachynia distachya</name>
    <dbReference type="NCBI Taxonomy" id="15368"/>
    <lineage>
        <taxon>Eukaryota</taxon>
        <taxon>Viridiplantae</taxon>
        <taxon>Streptophyta</taxon>
        <taxon>Embryophyta</taxon>
        <taxon>Tracheophyta</taxon>
        <taxon>Spermatophyta</taxon>
        <taxon>Magnoliopsida</taxon>
        <taxon>Liliopsida</taxon>
        <taxon>Poales</taxon>
        <taxon>Poaceae</taxon>
        <taxon>BOP clade</taxon>
        <taxon>Pooideae</taxon>
        <taxon>Stipodae</taxon>
        <taxon>Brachypodieae</taxon>
        <taxon>Brachypodium</taxon>
    </lineage>
</organism>
<dbReference type="Gene3D" id="1.25.40.420">
    <property type="match status" value="1"/>
</dbReference>
<name>A0A0Q3F7B7_BRADI</name>
<reference evidence="4" key="2">
    <citation type="submission" date="2017-06" db="EMBL/GenBank/DDBJ databases">
        <title>WGS assembly of Brachypodium distachyon.</title>
        <authorList>
            <consortium name="The International Brachypodium Initiative"/>
            <person name="Lucas S."/>
            <person name="Harmon-Smith M."/>
            <person name="Lail K."/>
            <person name="Tice H."/>
            <person name="Grimwood J."/>
            <person name="Bruce D."/>
            <person name="Barry K."/>
            <person name="Shu S."/>
            <person name="Lindquist E."/>
            <person name="Wang M."/>
            <person name="Pitluck S."/>
            <person name="Vogel J.P."/>
            <person name="Garvin D.F."/>
            <person name="Mockler T.C."/>
            <person name="Schmutz J."/>
            <person name="Rokhsar D."/>
            <person name="Bevan M.W."/>
        </authorList>
    </citation>
    <scope>NUCLEOTIDE SEQUENCE</scope>
    <source>
        <strain evidence="4">Bd21</strain>
    </source>
</reference>
<dbReference type="EMBL" id="CM000882">
    <property type="protein sequence ID" value="KQJ95639.1"/>
    <property type="molecule type" value="Genomic_DNA"/>
</dbReference>
<dbReference type="SUPFAM" id="SSF49599">
    <property type="entry name" value="TRAF domain-like"/>
    <property type="match status" value="1"/>
</dbReference>
<dbReference type="Pfam" id="PF24570">
    <property type="entry name" value="BACK_BPM_SPOP"/>
    <property type="match status" value="1"/>
</dbReference>
<dbReference type="InterPro" id="IPR000210">
    <property type="entry name" value="BTB/POZ_dom"/>
</dbReference>
<dbReference type="PANTHER" id="PTHR26379:SF474">
    <property type="entry name" value="OS08G0228200 PROTEIN"/>
    <property type="match status" value="1"/>
</dbReference>
<dbReference type="Gene3D" id="2.60.210.10">
    <property type="entry name" value="Apoptosis, Tumor Necrosis Factor Receptor Associated Protein 2, Chain A"/>
    <property type="match status" value="1"/>
</dbReference>
<evidence type="ECO:0000256" key="1">
    <source>
        <dbReference type="ARBA" id="ARBA00004906"/>
    </source>
</evidence>
<dbReference type="InterPro" id="IPR011333">
    <property type="entry name" value="SKP1/BTB/POZ_sf"/>
</dbReference>
<evidence type="ECO:0000256" key="2">
    <source>
        <dbReference type="ARBA" id="ARBA00010846"/>
    </source>
</evidence>
<sequence length="304" mass="33734">MPSEISKTASRCTVERARGTHTFEIVGYEDIKTGDPVQSATLAVGGYDWALGFYRDGRKDYSGQCGLVFLRLMNNKAEVRGVYDLRMIAFECVLTVIGEPRIAETVRVSRIEVPLSNLSDHFGKLLLEQEGVDIAGVGGETFSAHKIVLATRSPVFKAELYGQMKERTASRVTIQDMQPAVFKAFLHFIYTDSLPADMYDPDAADGDSEMIRHLLVAADRYAMDRLKLVCQSFLCEYYVDAETVATTLALADQHNCDKLKDACIEFIASSEDAVVATKGYASLKRTCPSLLIDALEKAHKFRKT</sequence>
<comment type="pathway">
    <text evidence="1">Protein modification; protein ubiquitination.</text>
</comment>
<dbReference type="Proteomes" id="UP000008810">
    <property type="component" value="Chromosome 3"/>
</dbReference>
<feature type="domain" description="BTB" evidence="3">
    <location>
        <begin position="137"/>
        <end position="198"/>
    </location>
</feature>
<dbReference type="CDD" id="cd18280">
    <property type="entry name" value="BTB_POZ_BPM_plant"/>
    <property type="match status" value="1"/>
</dbReference>